<dbReference type="GO" id="GO:0005737">
    <property type="term" value="C:cytoplasm"/>
    <property type="evidence" value="ECO:0007669"/>
    <property type="project" value="TreeGrafter"/>
</dbReference>
<feature type="compositionally biased region" description="Polar residues" evidence="2">
    <location>
        <begin position="1409"/>
        <end position="1431"/>
    </location>
</feature>
<sequence length="1477" mass="166043">MPSVTSAPANEDGAKWPMCTRVRQAGLCRPTISAIFAFTSSAEASTQHPEHQQQQPVERREHRMPLTSTPLRMASWHASSALKGRIIPITMPFFGTSPEPEELTENSWLRGPPSNHSGSRASLSNQKCNPRSTVRIQCDSGIEAGNHCSNDVQEGSLDDGRIESLSDSPHVEHAPSQRRDSSTQASINSQSLHRNSPRCQTDSPVVEMVQHQRQERTRQRLGKSSTQHSSENSNGKTQANGDDLKVMKKELARLQAAVLGLSSERIRLSSGTGSDDAARQKTSDDVDFASTYSEPHNSQSRHVIPAKSRTNKPPSSRHRRPSHLACSWNPSDHTEDSVTSEYEQTQRHENKTPTRRFHTCIRGAASAVDIRRSLHRGSTGCLNHRGKSMETLPDNTPFDVQLLYKLQKELYDLHDRLKYAENANTSRLEEAIRHIGVLESELRRSRGRRDSLEERRWQNQLSEGLDEMRRCRDCILELQQKLTRDSPSLSRDQRCQNGDLEEVRTTLKAQERELSKLTSIISRLTLTTPGNALTHEDTEELGEISGDNSRPPCYASALFSPPVGDNSAGEVTEVARVVPSGKLLCNVAEHHNLEDYIQHLQGVADELRKQLQQKRAKLKEMRVSSLELQKLLKEREAELTRVTSELLASKDELLRANDKVKSILAERSSQTDQTDAQRIESQRLEAKVVELSSHLGALRAEVSDGAFTSIVELCDAAPRLLCHPTPLQIAAVEKQKERRKEELVEISRRVEERRSQTVKRNSQGFTGFTTDNSLTGDGNPRSDSSHSISPRFELDQLQPKVAEARARMENLSREIGVRTAELELLRSKKAQETHLADVQLEATRRELQLKLDELSSAKEELYSVRQERDRMASELQSSRRTASLHPTSDGIPTISRDVSDLTQHLQNLQIDINRHKDDLSKLDDQKRAKREEVTQLEKSLTEAKEELVLTQTRRQNAEAQLSLTRQKSELLKGQLEAFEASVEVKQKLISDLCSSSESRIMAMEKELQRMLNSTQQISSERSTAITELAQLKQQLRAGSNELQNLEDQITAARQRLEKPDSNPMISRAGEKLRALNETIAAQTAESEKLAREISDKQRLVKEMQVKLQFSRNNPTDVDEMDSRLEELESLLRQREQEIEVLVGDKTKLLEDHSQLVTELTTTRSQLEATQRACKKLKRRTAKELADLERVAEEQCNRASVFAEELALLRRNYTYLQARVSTFGTLMDEVFMVKLAKQIVTFTHSTNSRTAVFLPTSYTTLHTHSPGPPLYPPLKHDFGALAHARSVTAVCHPTYPVHDVCELAVTRTYRAQIAASEEVSDRERRLQEALFAIKTELAASSPTASGIDAALRHFDAIESLVRRNLRSPLNGFSATHLKSSSSVPHPAVPQDGSAESVEEEQRHPLPPQPTSTKIIRPPSSSGLGSSITPQSSSDDRLLNLQEQARRRLLEHQTNLEIERLKQRIEAISTPSTAAETRQ</sequence>
<feature type="coiled-coil region" evidence="1">
    <location>
        <begin position="898"/>
        <end position="960"/>
    </location>
</feature>
<evidence type="ECO:0000256" key="1">
    <source>
        <dbReference type="SAM" id="Coils"/>
    </source>
</evidence>
<gene>
    <name evidence="3" type="ORF">TASK_LOCUS6773</name>
</gene>
<name>A0A158R972_TAEAS</name>
<evidence type="ECO:0000313" key="4">
    <source>
        <dbReference type="Proteomes" id="UP000282613"/>
    </source>
</evidence>
<feature type="compositionally biased region" description="Polar residues" evidence="2">
    <location>
        <begin position="114"/>
        <end position="131"/>
    </location>
</feature>
<reference evidence="3 4" key="2">
    <citation type="submission" date="2018-11" db="EMBL/GenBank/DDBJ databases">
        <authorList>
            <consortium name="Pathogen Informatics"/>
        </authorList>
    </citation>
    <scope>NUCLEOTIDE SEQUENCE [LARGE SCALE GENOMIC DNA]</scope>
</reference>
<evidence type="ECO:0000313" key="5">
    <source>
        <dbReference type="WBParaSite" id="TASK_0000677201-mRNA-1"/>
    </source>
</evidence>
<keyword evidence="1" id="KW-0175">Coiled coil</keyword>
<dbReference type="EMBL" id="UYRS01018535">
    <property type="protein sequence ID" value="VDK37310.1"/>
    <property type="molecule type" value="Genomic_DNA"/>
</dbReference>
<feature type="compositionally biased region" description="Basic and acidic residues" evidence="2">
    <location>
        <begin position="158"/>
        <end position="181"/>
    </location>
</feature>
<feature type="region of interest" description="Disordered" evidence="2">
    <location>
        <begin position="1375"/>
        <end position="1438"/>
    </location>
</feature>
<feature type="region of interest" description="Disordered" evidence="2">
    <location>
        <begin position="97"/>
        <end position="131"/>
    </location>
</feature>
<feature type="compositionally biased region" description="Polar residues" evidence="2">
    <location>
        <begin position="758"/>
        <end position="788"/>
    </location>
</feature>
<evidence type="ECO:0000256" key="2">
    <source>
        <dbReference type="SAM" id="MobiDB-lite"/>
    </source>
</evidence>
<feature type="region of interest" description="Disordered" evidence="2">
    <location>
        <begin position="871"/>
        <end position="895"/>
    </location>
</feature>
<protein>
    <submittedName>
        <fullName evidence="5">Cytospin-A</fullName>
    </submittedName>
</protein>
<feature type="coiled-coil region" evidence="1">
    <location>
        <begin position="597"/>
        <end position="624"/>
    </location>
</feature>
<dbReference type="WBParaSite" id="TASK_0000677201-mRNA-1">
    <property type="protein sequence ID" value="TASK_0000677201-mRNA-1"/>
    <property type="gene ID" value="TASK_0000677201"/>
</dbReference>
<feature type="region of interest" description="Disordered" evidence="2">
    <location>
        <begin position="143"/>
        <end position="241"/>
    </location>
</feature>
<dbReference type="PANTHER" id="PTHR45615:SF40">
    <property type="entry name" value="MYOSIN HEAVY CHAIN, NON-MUSCLE"/>
    <property type="match status" value="1"/>
</dbReference>
<feature type="coiled-coil region" evidence="1">
    <location>
        <begin position="500"/>
        <end position="527"/>
    </location>
</feature>
<reference evidence="5" key="1">
    <citation type="submission" date="2016-04" db="UniProtKB">
        <authorList>
            <consortium name="WormBaseParasite"/>
        </authorList>
    </citation>
    <scope>IDENTIFICATION</scope>
</reference>
<keyword evidence="4" id="KW-1185">Reference proteome</keyword>
<dbReference type="GO" id="GO:0000146">
    <property type="term" value="F:microfilament motor activity"/>
    <property type="evidence" value="ECO:0007669"/>
    <property type="project" value="TreeGrafter"/>
</dbReference>
<dbReference type="PANTHER" id="PTHR45615">
    <property type="entry name" value="MYOSIN HEAVY CHAIN, NON-MUSCLE"/>
    <property type="match status" value="1"/>
</dbReference>
<feature type="region of interest" description="Disordered" evidence="2">
    <location>
        <begin position="754"/>
        <end position="793"/>
    </location>
</feature>
<feature type="compositionally biased region" description="Polar residues" evidence="2">
    <location>
        <begin position="290"/>
        <end position="301"/>
    </location>
</feature>
<dbReference type="OrthoDB" id="6265693at2759"/>
<dbReference type="Proteomes" id="UP000282613">
    <property type="component" value="Unassembled WGS sequence"/>
</dbReference>
<feature type="compositionally biased region" description="Polar residues" evidence="2">
    <location>
        <begin position="182"/>
        <end position="203"/>
    </location>
</feature>
<feature type="coiled-coil region" evidence="1">
    <location>
        <begin position="1028"/>
        <end position="1197"/>
    </location>
</feature>
<dbReference type="GO" id="GO:0051015">
    <property type="term" value="F:actin filament binding"/>
    <property type="evidence" value="ECO:0007669"/>
    <property type="project" value="TreeGrafter"/>
</dbReference>
<feature type="region of interest" description="Disordered" evidence="2">
    <location>
        <begin position="288"/>
        <end position="354"/>
    </location>
</feature>
<dbReference type="GO" id="GO:0016460">
    <property type="term" value="C:myosin II complex"/>
    <property type="evidence" value="ECO:0007669"/>
    <property type="project" value="TreeGrafter"/>
</dbReference>
<accession>A0A158R972</accession>
<dbReference type="STRING" id="60517.A0A158R972"/>
<organism evidence="5">
    <name type="scientific">Taenia asiatica</name>
    <name type="common">Asian tapeworm</name>
    <dbReference type="NCBI Taxonomy" id="60517"/>
    <lineage>
        <taxon>Eukaryota</taxon>
        <taxon>Metazoa</taxon>
        <taxon>Spiralia</taxon>
        <taxon>Lophotrochozoa</taxon>
        <taxon>Platyhelminthes</taxon>
        <taxon>Cestoda</taxon>
        <taxon>Eucestoda</taxon>
        <taxon>Cyclophyllidea</taxon>
        <taxon>Taeniidae</taxon>
        <taxon>Taenia</taxon>
    </lineage>
</organism>
<proteinExistence type="predicted"/>
<dbReference type="GO" id="GO:0032982">
    <property type="term" value="C:myosin filament"/>
    <property type="evidence" value="ECO:0007669"/>
    <property type="project" value="TreeGrafter"/>
</dbReference>
<feature type="compositionally biased region" description="Polar residues" evidence="2">
    <location>
        <begin position="874"/>
        <end position="886"/>
    </location>
</feature>
<feature type="compositionally biased region" description="Polar residues" evidence="2">
    <location>
        <begin position="222"/>
        <end position="240"/>
    </location>
</feature>
<evidence type="ECO:0000313" key="3">
    <source>
        <dbReference type="EMBL" id="VDK37310.1"/>
    </source>
</evidence>
<feature type="region of interest" description="Disordered" evidence="2">
    <location>
        <begin position="41"/>
        <end position="60"/>
    </location>
</feature>